<proteinExistence type="inferred from homology"/>
<sequence length="375" mass="43154">MEGEDFGVHCSFETCNQLDFLPIKCSSCKKQFCNTHFRPEAHFCKKENQRSDYFEDLLRSHGYIPIRKLGQGSYGCVFLCCNLDLRIFLAMKIIQKDKYDQREMDASFELRGQSNKFICEYIGIIDETSYQLIALNYCNMKSLDVIAKQPHITLPSYTLRALMKQIFEGMRAFHSEGFIHRDIKCDNILLHSPPGSGLVYVKIADFGFAKKEVLNNENTYPAGTRPYMSPEQFLEKALITQKVDMYALGITFFRIIAHKYPVNEATFKEQREKLAKLKNIERPPEIKDDILWDLLSKLLEFDPEKRITASEALQHPYFTSTEAKNDISEKQQDLAKLQKESLSQSTSTSYQHSPNSSQNQIASPSSINDLRAVIS</sequence>
<dbReference type="GO" id="GO:0005524">
    <property type="term" value="F:ATP binding"/>
    <property type="evidence" value="ECO:0007669"/>
    <property type="project" value="UniProtKB-UniRule"/>
</dbReference>
<keyword evidence="6" id="KW-0862">Zinc</keyword>
<dbReference type="InterPro" id="IPR008271">
    <property type="entry name" value="Ser/Thr_kinase_AS"/>
</dbReference>
<evidence type="ECO:0000256" key="7">
    <source>
        <dbReference type="ARBA" id="ARBA00022840"/>
    </source>
</evidence>
<dbReference type="InterPro" id="IPR000058">
    <property type="entry name" value="Znf_AN1"/>
</dbReference>
<dbReference type="OrthoDB" id="431929at2759"/>
<dbReference type="Gene3D" id="1.10.510.10">
    <property type="entry name" value="Transferase(Phosphotransferase) domain 1"/>
    <property type="match status" value="1"/>
</dbReference>
<evidence type="ECO:0000259" key="13">
    <source>
        <dbReference type="PROSITE" id="PS51039"/>
    </source>
</evidence>
<dbReference type="EMBL" id="SNRW01004086">
    <property type="protein sequence ID" value="KAA6388178.1"/>
    <property type="molecule type" value="Genomic_DNA"/>
</dbReference>
<keyword evidence="4 8" id="KW-0863">Zinc-finger</keyword>
<dbReference type="GO" id="GO:0016020">
    <property type="term" value="C:membrane"/>
    <property type="evidence" value="ECO:0007669"/>
    <property type="project" value="TreeGrafter"/>
</dbReference>
<name>A0A5J4W022_9EUKA</name>
<dbReference type="PANTHER" id="PTHR24348">
    <property type="entry name" value="SERINE/THREONINE-PROTEIN KINASE UNC-51-RELATED"/>
    <property type="match status" value="1"/>
</dbReference>
<evidence type="ECO:0000256" key="5">
    <source>
        <dbReference type="ARBA" id="ARBA00022777"/>
    </source>
</evidence>
<comment type="similarity">
    <text evidence="10">Belongs to the protein kinase superfamily.</text>
</comment>
<dbReference type="CDD" id="cd00180">
    <property type="entry name" value="PKc"/>
    <property type="match status" value="1"/>
</dbReference>
<evidence type="ECO:0000256" key="6">
    <source>
        <dbReference type="ARBA" id="ARBA00022833"/>
    </source>
</evidence>
<dbReference type="PANTHER" id="PTHR24348:SF22">
    <property type="entry name" value="NON-SPECIFIC SERINE_THREONINE PROTEIN KINASE"/>
    <property type="match status" value="1"/>
</dbReference>
<evidence type="ECO:0000259" key="12">
    <source>
        <dbReference type="PROSITE" id="PS50011"/>
    </source>
</evidence>
<feature type="domain" description="AN1-type" evidence="13">
    <location>
        <begin position="4"/>
        <end position="52"/>
    </location>
</feature>
<dbReference type="InterPro" id="IPR035896">
    <property type="entry name" value="AN1-like_Znf"/>
</dbReference>
<dbReference type="GO" id="GO:0000407">
    <property type="term" value="C:phagophore assembly site"/>
    <property type="evidence" value="ECO:0007669"/>
    <property type="project" value="TreeGrafter"/>
</dbReference>
<feature type="domain" description="Protein kinase" evidence="12">
    <location>
        <begin position="63"/>
        <end position="318"/>
    </location>
</feature>
<evidence type="ECO:0000256" key="10">
    <source>
        <dbReference type="RuleBase" id="RU000304"/>
    </source>
</evidence>
<dbReference type="PROSITE" id="PS50011">
    <property type="entry name" value="PROTEIN_KINASE_DOM"/>
    <property type="match status" value="1"/>
</dbReference>
<dbReference type="SMART" id="SM00220">
    <property type="entry name" value="S_TKc"/>
    <property type="match status" value="1"/>
</dbReference>
<dbReference type="SUPFAM" id="SSF56112">
    <property type="entry name" value="Protein kinase-like (PK-like)"/>
    <property type="match status" value="1"/>
</dbReference>
<dbReference type="Gene3D" id="4.10.1110.10">
    <property type="entry name" value="AN1-like Zinc finger"/>
    <property type="match status" value="1"/>
</dbReference>
<dbReference type="GO" id="GO:0004674">
    <property type="term" value="F:protein serine/threonine kinase activity"/>
    <property type="evidence" value="ECO:0007669"/>
    <property type="project" value="UniProtKB-KW"/>
</dbReference>
<dbReference type="Pfam" id="PF00069">
    <property type="entry name" value="Pkinase"/>
    <property type="match status" value="1"/>
</dbReference>
<evidence type="ECO:0000256" key="3">
    <source>
        <dbReference type="ARBA" id="ARBA00022741"/>
    </source>
</evidence>
<dbReference type="SUPFAM" id="SSF118310">
    <property type="entry name" value="AN1-like Zinc finger"/>
    <property type="match status" value="1"/>
</dbReference>
<organism evidence="14 15">
    <name type="scientific">Streblomastix strix</name>
    <dbReference type="NCBI Taxonomy" id="222440"/>
    <lineage>
        <taxon>Eukaryota</taxon>
        <taxon>Metamonada</taxon>
        <taxon>Preaxostyla</taxon>
        <taxon>Oxymonadida</taxon>
        <taxon>Streblomastigidae</taxon>
        <taxon>Streblomastix</taxon>
    </lineage>
</organism>
<keyword evidence="10" id="KW-0723">Serine/threonine-protein kinase</keyword>
<dbReference type="InterPro" id="IPR000719">
    <property type="entry name" value="Prot_kinase_dom"/>
</dbReference>
<evidence type="ECO:0000256" key="11">
    <source>
        <dbReference type="SAM" id="MobiDB-lite"/>
    </source>
</evidence>
<keyword evidence="5 14" id="KW-0418">Kinase</keyword>
<evidence type="ECO:0000256" key="4">
    <source>
        <dbReference type="ARBA" id="ARBA00022771"/>
    </source>
</evidence>
<dbReference type="GO" id="GO:0010506">
    <property type="term" value="P:regulation of autophagy"/>
    <property type="evidence" value="ECO:0007669"/>
    <property type="project" value="InterPro"/>
</dbReference>
<feature type="binding site" evidence="9">
    <location>
        <position position="92"/>
    </location>
    <ligand>
        <name>ATP</name>
        <dbReference type="ChEBI" id="CHEBI:30616"/>
    </ligand>
</feature>
<dbReference type="GO" id="GO:0000045">
    <property type="term" value="P:autophagosome assembly"/>
    <property type="evidence" value="ECO:0007669"/>
    <property type="project" value="TreeGrafter"/>
</dbReference>
<evidence type="ECO:0000313" key="14">
    <source>
        <dbReference type="EMBL" id="KAA6388178.1"/>
    </source>
</evidence>
<keyword evidence="3 9" id="KW-0547">Nucleotide-binding</keyword>
<dbReference type="InterPro" id="IPR045269">
    <property type="entry name" value="Atg1-like"/>
</dbReference>
<dbReference type="AlphaFoldDB" id="A0A5J4W022"/>
<dbReference type="GO" id="GO:0005776">
    <property type="term" value="C:autophagosome"/>
    <property type="evidence" value="ECO:0007669"/>
    <property type="project" value="TreeGrafter"/>
</dbReference>
<evidence type="ECO:0000256" key="8">
    <source>
        <dbReference type="PROSITE-ProRule" id="PRU00449"/>
    </source>
</evidence>
<keyword evidence="1" id="KW-0808">Transferase</keyword>
<evidence type="ECO:0000256" key="1">
    <source>
        <dbReference type="ARBA" id="ARBA00022679"/>
    </source>
</evidence>
<dbReference type="GO" id="GO:0008270">
    <property type="term" value="F:zinc ion binding"/>
    <property type="evidence" value="ECO:0007669"/>
    <property type="project" value="UniProtKB-KW"/>
</dbReference>
<dbReference type="InterPro" id="IPR017441">
    <property type="entry name" value="Protein_kinase_ATP_BS"/>
</dbReference>
<dbReference type="PROSITE" id="PS00107">
    <property type="entry name" value="PROTEIN_KINASE_ATP"/>
    <property type="match status" value="1"/>
</dbReference>
<dbReference type="PROSITE" id="PS00108">
    <property type="entry name" value="PROTEIN_KINASE_ST"/>
    <property type="match status" value="1"/>
</dbReference>
<protein>
    <submittedName>
        <fullName evidence="14">Putative Serine/threonine-protein kinase ATG1a</fullName>
    </submittedName>
</protein>
<keyword evidence="2" id="KW-0479">Metal-binding</keyword>
<dbReference type="SMART" id="SM00154">
    <property type="entry name" value="ZnF_AN1"/>
    <property type="match status" value="1"/>
</dbReference>
<dbReference type="PROSITE" id="PS51039">
    <property type="entry name" value="ZF_AN1"/>
    <property type="match status" value="1"/>
</dbReference>
<keyword evidence="7 9" id="KW-0067">ATP-binding</keyword>
<feature type="region of interest" description="Disordered" evidence="11">
    <location>
        <begin position="338"/>
        <end position="367"/>
    </location>
</feature>
<evidence type="ECO:0000256" key="9">
    <source>
        <dbReference type="PROSITE-ProRule" id="PRU10141"/>
    </source>
</evidence>
<accession>A0A5J4W022</accession>
<evidence type="ECO:0000313" key="15">
    <source>
        <dbReference type="Proteomes" id="UP000324800"/>
    </source>
</evidence>
<dbReference type="Proteomes" id="UP000324800">
    <property type="component" value="Unassembled WGS sequence"/>
</dbReference>
<gene>
    <name evidence="14" type="ORF">EZS28_016294</name>
</gene>
<dbReference type="InterPro" id="IPR011009">
    <property type="entry name" value="Kinase-like_dom_sf"/>
</dbReference>
<feature type="compositionally biased region" description="Polar residues" evidence="11">
    <location>
        <begin position="340"/>
        <end position="367"/>
    </location>
</feature>
<dbReference type="Pfam" id="PF01428">
    <property type="entry name" value="zf-AN1"/>
    <property type="match status" value="1"/>
</dbReference>
<evidence type="ECO:0000256" key="2">
    <source>
        <dbReference type="ARBA" id="ARBA00022723"/>
    </source>
</evidence>
<comment type="caution">
    <text evidence="14">The sequence shown here is derived from an EMBL/GenBank/DDBJ whole genome shotgun (WGS) entry which is preliminary data.</text>
</comment>
<reference evidence="14 15" key="1">
    <citation type="submission" date="2019-03" db="EMBL/GenBank/DDBJ databases">
        <title>Single cell metagenomics reveals metabolic interactions within the superorganism composed of flagellate Streblomastix strix and complex community of Bacteroidetes bacteria on its surface.</title>
        <authorList>
            <person name="Treitli S.C."/>
            <person name="Kolisko M."/>
            <person name="Husnik F."/>
            <person name="Keeling P."/>
            <person name="Hampl V."/>
        </authorList>
    </citation>
    <scope>NUCLEOTIDE SEQUENCE [LARGE SCALE GENOMIC DNA]</scope>
    <source>
        <strain evidence="14">ST1C</strain>
    </source>
</reference>
<dbReference type="GO" id="GO:0005829">
    <property type="term" value="C:cytosol"/>
    <property type="evidence" value="ECO:0007669"/>
    <property type="project" value="TreeGrafter"/>
</dbReference>